<protein>
    <recommendedName>
        <fullName evidence="2">Phytocyanin domain-containing protein</fullName>
    </recommendedName>
</protein>
<keyword evidence="1" id="KW-0732">Signal</keyword>
<dbReference type="OrthoDB" id="1921208at2759"/>
<dbReference type="PANTHER" id="PTHR34883">
    <property type="entry name" value="SERINE-RICH PROTEIN, PUTATIVE-RELATED-RELATED"/>
    <property type="match status" value="1"/>
</dbReference>
<dbReference type="InterPro" id="IPR008972">
    <property type="entry name" value="Cupredoxin"/>
</dbReference>
<dbReference type="EMBL" id="HE796917">
    <property type="protein sequence ID" value="CCL99129.1"/>
    <property type="molecule type" value="Genomic_DNA"/>
</dbReference>
<dbReference type="PANTHER" id="PTHR34883:SF15">
    <property type="entry name" value="EXTRACELLULAR SERINE-RICH PROTEIN"/>
    <property type="match status" value="1"/>
</dbReference>
<dbReference type="GO" id="GO:0009055">
    <property type="term" value="F:electron transfer activity"/>
    <property type="evidence" value="ECO:0007669"/>
    <property type="project" value="InterPro"/>
</dbReference>
<dbReference type="InParanoid" id="J4H0X9"/>
<dbReference type="Proteomes" id="UP000006352">
    <property type="component" value="Unassembled WGS sequence"/>
</dbReference>
<dbReference type="InterPro" id="IPR052953">
    <property type="entry name" value="Ser-rich/MCO-related"/>
</dbReference>
<evidence type="ECO:0000313" key="3">
    <source>
        <dbReference type="EMBL" id="CCL99129.1"/>
    </source>
</evidence>
<dbReference type="InterPro" id="IPR003245">
    <property type="entry name" value="Phytocyanin_dom"/>
</dbReference>
<accession>J4H0X9</accession>
<dbReference type="AlphaFoldDB" id="J4H0X9"/>
<proteinExistence type="predicted"/>
<dbReference type="SUPFAM" id="SSF49503">
    <property type="entry name" value="Cupredoxins"/>
    <property type="match status" value="1"/>
</dbReference>
<dbReference type="RefSeq" id="XP_012178412.1">
    <property type="nucleotide sequence ID" value="XM_012323022.1"/>
</dbReference>
<dbReference type="GeneID" id="24094040"/>
<dbReference type="CDD" id="cd00920">
    <property type="entry name" value="Cupredoxin"/>
    <property type="match status" value="1"/>
</dbReference>
<evidence type="ECO:0000259" key="2">
    <source>
        <dbReference type="Pfam" id="PF02298"/>
    </source>
</evidence>
<keyword evidence="4" id="KW-1185">Reference proteome</keyword>
<dbReference type="Gene3D" id="2.60.40.420">
    <property type="entry name" value="Cupredoxins - blue copper proteins"/>
    <property type="match status" value="1"/>
</dbReference>
<organism evidence="3 4">
    <name type="scientific">Fibroporia radiculosa</name>
    <dbReference type="NCBI Taxonomy" id="599839"/>
    <lineage>
        <taxon>Eukaryota</taxon>
        <taxon>Fungi</taxon>
        <taxon>Dikarya</taxon>
        <taxon>Basidiomycota</taxon>
        <taxon>Agaricomycotina</taxon>
        <taxon>Agaricomycetes</taxon>
        <taxon>Polyporales</taxon>
        <taxon>Fibroporiaceae</taxon>
        <taxon>Fibroporia</taxon>
    </lineage>
</organism>
<gene>
    <name evidence="3" type="ORF">FIBRA_01143</name>
</gene>
<evidence type="ECO:0000313" key="4">
    <source>
        <dbReference type="Proteomes" id="UP000006352"/>
    </source>
</evidence>
<dbReference type="STRING" id="599839.J4H0X9"/>
<sequence length="453" mass="46663">MVAFTSLFGTAALFVGYASALPRPQWSSSPSSKEGAAVMSPAAMMSDSWDTMSAAPTATGYAMGSDSYGSWSSSADSWSSASAPMATADSTWGSSSDSWDTTYATETAAATATDTWYSSATATWMSSATYTAAPTMATMSYGSGSSNWGGSGYENCVQQCVASFGAPAPTMTAASTWSSSSGSDSLSYGSSSGSGTTHTVIVAPTQGVLRFVPFTVNASVGDRIMYMWNANNHTVTKGSELEICNETSEAPFATGEHDKGFTFMETVNNTDPVFFFCSTPTHCEKGMFGIINPPSVGNNANTSVASMMPAMMANSSTLSAMYAASNISSNSMAASWGNTMDMSSMPTWSQSLVAENIMYTRAFLAANPSVMKPDGSIDMSATNGSWTLPEDISQVLSSNTTSTTMSMGASSTSMSMSSTSAMTTKMPTSGARSTAASGALLGVAAIAATFLAL</sequence>
<evidence type="ECO:0000256" key="1">
    <source>
        <dbReference type="SAM" id="SignalP"/>
    </source>
</evidence>
<feature type="domain" description="Phytocyanin" evidence="2">
    <location>
        <begin position="219"/>
        <end position="287"/>
    </location>
</feature>
<dbReference type="HOGENOM" id="CLU_038599_0_0_1"/>
<reference evidence="3 4" key="1">
    <citation type="journal article" date="2012" name="Appl. Environ. Microbiol.">
        <title>Short-read sequencing for genomic analysis of the brown rot fungus Fibroporia radiculosa.</title>
        <authorList>
            <person name="Tang J.D."/>
            <person name="Perkins A.D."/>
            <person name="Sonstegard T.S."/>
            <person name="Schroeder S.G."/>
            <person name="Burgess S.C."/>
            <person name="Diehl S.V."/>
        </authorList>
    </citation>
    <scope>NUCLEOTIDE SEQUENCE [LARGE SCALE GENOMIC DNA]</scope>
    <source>
        <strain evidence="3 4">TFFH 294</strain>
    </source>
</reference>
<feature type="chain" id="PRO_5003779142" description="Phytocyanin domain-containing protein" evidence="1">
    <location>
        <begin position="21"/>
        <end position="453"/>
    </location>
</feature>
<dbReference type="Pfam" id="PF02298">
    <property type="entry name" value="Cu_bind_like"/>
    <property type="match status" value="1"/>
</dbReference>
<name>J4H0X9_9APHY</name>
<feature type="signal peptide" evidence="1">
    <location>
        <begin position="1"/>
        <end position="20"/>
    </location>
</feature>